<organism evidence="5">
    <name type="scientific">Arabidopsis lyrata subsp. lyrata</name>
    <name type="common">Lyre-leaved rock-cress</name>
    <dbReference type="NCBI Taxonomy" id="81972"/>
    <lineage>
        <taxon>Eukaryota</taxon>
        <taxon>Viridiplantae</taxon>
        <taxon>Streptophyta</taxon>
        <taxon>Embryophyta</taxon>
        <taxon>Tracheophyta</taxon>
        <taxon>Spermatophyta</taxon>
        <taxon>Magnoliopsida</taxon>
        <taxon>eudicotyledons</taxon>
        <taxon>Gunneridae</taxon>
        <taxon>Pentapetalae</taxon>
        <taxon>rosids</taxon>
        <taxon>malvids</taxon>
        <taxon>Brassicales</taxon>
        <taxon>Brassicaceae</taxon>
        <taxon>Camelineae</taxon>
        <taxon>Arabidopsis</taxon>
    </lineage>
</organism>
<keyword evidence="2" id="KW-0611">Plant defense</keyword>
<dbReference type="AlphaFoldDB" id="D7M2S1"/>
<name>D7M2S1_ARALL</name>
<proteinExistence type="inferred from homology"/>
<dbReference type="Proteomes" id="UP000008694">
    <property type="component" value="Unassembled WGS sequence"/>
</dbReference>
<protein>
    <submittedName>
        <fullName evidence="4">Predicted protein</fullName>
    </submittedName>
</protein>
<feature type="region of interest" description="Disordered" evidence="3">
    <location>
        <begin position="64"/>
        <end position="90"/>
    </location>
</feature>
<comment type="similarity">
    <text evidence="1">Belongs to the brassicaceae elicitor peptide family.</text>
</comment>
<gene>
    <name evidence="4" type="ORF">ARALYDRAFT_660839</name>
</gene>
<dbReference type="EMBL" id="GL348718">
    <property type="protein sequence ID" value="EFH47655.1"/>
    <property type="molecule type" value="Genomic_DNA"/>
</dbReference>
<dbReference type="GO" id="GO:0045087">
    <property type="term" value="P:innate immune response"/>
    <property type="evidence" value="ECO:0007669"/>
    <property type="project" value="InterPro"/>
</dbReference>
<accession>D7M2S1</accession>
<keyword evidence="5" id="KW-1185">Reference proteome</keyword>
<dbReference type="InterPro" id="IPR035176">
    <property type="entry name" value="PEP"/>
</dbReference>
<dbReference type="Pfam" id="PF17232">
    <property type="entry name" value="Pep1_7"/>
    <property type="match status" value="1"/>
</dbReference>
<evidence type="ECO:0000256" key="3">
    <source>
        <dbReference type="SAM" id="MobiDB-lite"/>
    </source>
</evidence>
<evidence type="ECO:0000256" key="2">
    <source>
        <dbReference type="ARBA" id="ARBA00022821"/>
    </source>
</evidence>
<reference evidence="5" key="1">
    <citation type="journal article" date="2011" name="Nat. Genet.">
        <title>The Arabidopsis lyrata genome sequence and the basis of rapid genome size change.</title>
        <authorList>
            <person name="Hu T.T."/>
            <person name="Pattyn P."/>
            <person name="Bakker E.G."/>
            <person name="Cao J."/>
            <person name="Cheng J.-F."/>
            <person name="Clark R.M."/>
            <person name="Fahlgren N."/>
            <person name="Fawcett J.A."/>
            <person name="Grimwood J."/>
            <person name="Gundlach H."/>
            <person name="Haberer G."/>
            <person name="Hollister J.D."/>
            <person name="Ossowski S."/>
            <person name="Ottilar R.P."/>
            <person name="Salamov A.A."/>
            <person name="Schneeberger K."/>
            <person name="Spannagl M."/>
            <person name="Wang X."/>
            <person name="Yang L."/>
            <person name="Nasrallah M.E."/>
            <person name="Bergelson J."/>
            <person name="Carrington J.C."/>
            <person name="Gaut B.S."/>
            <person name="Schmutz J."/>
            <person name="Mayer K.F.X."/>
            <person name="Van de Peer Y."/>
            <person name="Grigoriev I.V."/>
            <person name="Nordborg M."/>
            <person name="Weigel D."/>
            <person name="Guo Y.-L."/>
        </authorList>
    </citation>
    <scope>NUCLEOTIDE SEQUENCE [LARGE SCALE GENOMIC DNA]</scope>
    <source>
        <strain evidence="5">cv. MN47</strain>
    </source>
</reference>
<sequence length="90" mass="9999">MEGEGRREDGDNCSYLCIPFNFIRDIFRSFFWSLPTPPDNSPVKISQEEEEETDVVNVTSRSVVSGNVAARRSKQQTSSGKRGGTNKAPS</sequence>
<dbReference type="STRING" id="81972.D7M2S1"/>
<evidence type="ECO:0000313" key="4">
    <source>
        <dbReference type="EMBL" id="EFH47655.1"/>
    </source>
</evidence>
<evidence type="ECO:0000256" key="1">
    <source>
        <dbReference type="ARBA" id="ARBA00011021"/>
    </source>
</evidence>
<dbReference type="Gramene" id="Al_scaffold_0006_904">
    <property type="protein sequence ID" value="Al_scaffold_0006_904"/>
    <property type="gene ID" value="Al_scaffold_0006_904"/>
</dbReference>
<dbReference type="HOGENOM" id="CLU_2515742_0_0_1"/>
<evidence type="ECO:0000313" key="5">
    <source>
        <dbReference type="Proteomes" id="UP000008694"/>
    </source>
</evidence>